<keyword evidence="3" id="KW-1185">Reference proteome</keyword>
<dbReference type="Gene3D" id="3.60.15.30">
    <property type="entry name" value="Metallo-beta-lactamase domain"/>
    <property type="match status" value="1"/>
</dbReference>
<dbReference type="PANTHER" id="PTHR43223">
    <property type="entry name" value="ALKYL/ARYL-SULFATASE"/>
    <property type="match status" value="1"/>
</dbReference>
<comment type="caution">
    <text evidence="2">The sequence shown here is derived from an EMBL/GenBank/DDBJ whole genome shotgun (WGS) entry which is preliminary data.</text>
</comment>
<dbReference type="InterPro" id="IPR036866">
    <property type="entry name" value="RibonucZ/Hydroxyglut_hydro"/>
</dbReference>
<sequence>MPADFAGRTDFDSANRGLVAVLEPAQIRAGDGRVVYDAAGFAAATTGDCPDTVNPSLWRQAQLTAIHGLFEVTAGIYQIRGYDLSNMTLVEGDTGVVVIDPLVSAECAAAGLALYREHRGDRPVTTVIYTHSHIDHFGGVLGVVDADTTVPIVAPVTLTKPQLLGLLAGAGTDDITMDGDAAAISRIVELTDDADPAFPIVTP</sequence>
<protein>
    <submittedName>
        <fullName evidence="2">MBL fold metallo-hydrolase</fullName>
    </submittedName>
</protein>
<dbReference type="Proteomes" id="UP001336020">
    <property type="component" value="Unassembled WGS sequence"/>
</dbReference>
<proteinExistence type="predicted"/>
<dbReference type="PANTHER" id="PTHR43223:SF1">
    <property type="entry name" value="ALKYL_ARYL-SULFATASE BDS1"/>
    <property type="match status" value="1"/>
</dbReference>
<evidence type="ECO:0000259" key="1">
    <source>
        <dbReference type="Pfam" id="PF00753"/>
    </source>
</evidence>
<dbReference type="InterPro" id="IPR001279">
    <property type="entry name" value="Metallo-B-lactamas"/>
</dbReference>
<accession>A0ABU7LA15</accession>
<dbReference type="SUPFAM" id="SSF56281">
    <property type="entry name" value="Metallo-hydrolase/oxidoreductase"/>
    <property type="match status" value="1"/>
</dbReference>
<dbReference type="EMBL" id="JAUTXY010000005">
    <property type="protein sequence ID" value="MEE2058398.1"/>
    <property type="molecule type" value="Genomic_DNA"/>
</dbReference>
<organism evidence="2 3">
    <name type="scientific">Rhodococcus artemisiae</name>
    <dbReference type="NCBI Taxonomy" id="714159"/>
    <lineage>
        <taxon>Bacteria</taxon>
        <taxon>Bacillati</taxon>
        <taxon>Actinomycetota</taxon>
        <taxon>Actinomycetes</taxon>
        <taxon>Mycobacteriales</taxon>
        <taxon>Nocardiaceae</taxon>
        <taxon>Rhodococcus</taxon>
    </lineage>
</organism>
<reference evidence="2 3" key="1">
    <citation type="submission" date="2023-07" db="EMBL/GenBank/DDBJ databases">
        <authorList>
            <person name="Girao M."/>
            <person name="Carvalho M.F."/>
        </authorList>
    </citation>
    <scope>NUCLEOTIDE SEQUENCE [LARGE SCALE GENOMIC DNA]</scope>
    <source>
        <strain evidence="2 3">YIM65754</strain>
    </source>
</reference>
<evidence type="ECO:0000313" key="3">
    <source>
        <dbReference type="Proteomes" id="UP001336020"/>
    </source>
</evidence>
<feature type="domain" description="Metallo-beta-lactamase" evidence="1">
    <location>
        <begin position="83"/>
        <end position="159"/>
    </location>
</feature>
<gene>
    <name evidence="2" type="ORF">Q7514_12790</name>
</gene>
<name>A0ABU7LA15_9NOCA</name>
<dbReference type="Pfam" id="PF00753">
    <property type="entry name" value="Lactamase_B"/>
    <property type="match status" value="1"/>
</dbReference>
<dbReference type="InterPro" id="IPR052195">
    <property type="entry name" value="Bact_Alkyl/Aryl-Sulfatase"/>
</dbReference>
<evidence type="ECO:0000313" key="2">
    <source>
        <dbReference type="EMBL" id="MEE2058398.1"/>
    </source>
</evidence>